<dbReference type="SUPFAM" id="SSF75620">
    <property type="entry name" value="Release factor"/>
    <property type="match status" value="1"/>
</dbReference>
<dbReference type="InterPro" id="IPR052405">
    <property type="entry name" value="Mito_Transl_Release_Factor"/>
</dbReference>
<dbReference type="PANTHER" id="PTHR46203:SF1">
    <property type="entry name" value="MITOCHONDRIAL TRANSLATION RELEASE FACTOR IN RESCUE"/>
    <property type="match status" value="1"/>
</dbReference>
<feature type="non-terminal residue" evidence="7">
    <location>
        <position position="1"/>
    </location>
</feature>
<sequence>DYARCFVRTNVGYPKCFGLLRLPFSPTFWPGQMLRSLWPVWRELAPHAEMLLFPKTICKPFLAATNVLSFTFTGLHLTGNLRTDRFTLQETDLEEQFVCGWGPGGQKINKTANCVILKHIPTGLIVKCQESRQLHRNRELARERLRLRVDELLNGEQSQLAEARRVERQKENNKFSRAKRRLEMKAAFKAREGLSQHHHGPASNSTTPST</sequence>
<reference evidence="7" key="1">
    <citation type="submission" date="2016-01" db="EMBL/GenBank/DDBJ databases">
        <title>Reference transcriptome for the parasite Schistocephalus solidus: insights into the molecular evolution of parasitism.</title>
        <authorList>
            <person name="Hebert F.O."/>
            <person name="Grambauer S."/>
            <person name="Barber I."/>
            <person name="Landry C.R."/>
            <person name="Aubin-Horth N."/>
        </authorList>
    </citation>
    <scope>NUCLEOTIDE SEQUENCE</scope>
</reference>
<gene>
    <name evidence="7" type="primary">CL065</name>
    <name evidence="7" type="ORF">TR118620</name>
</gene>
<proteinExistence type="inferred from homology"/>
<evidence type="ECO:0000256" key="4">
    <source>
        <dbReference type="ARBA" id="ARBA00023128"/>
    </source>
</evidence>
<keyword evidence="4" id="KW-0496">Mitochondrion</keyword>
<evidence type="ECO:0000256" key="2">
    <source>
        <dbReference type="ARBA" id="ARBA00010835"/>
    </source>
</evidence>
<accession>A0A0X3PZX3</accession>
<evidence type="ECO:0000256" key="5">
    <source>
        <dbReference type="SAM" id="MobiDB-lite"/>
    </source>
</evidence>
<name>A0A0X3PZX3_SCHSO</name>
<keyword evidence="3" id="KW-0809">Transit peptide</keyword>
<feature type="domain" description="Prokaryotic-type class I peptide chain release factors" evidence="6">
    <location>
        <begin position="86"/>
        <end position="184"/>
    </location>
</feature>
<dbReference type="PANTHER" id="PTHR46203">
    <property type="entry name" value="PROBABLE PEPTIDE CHAIN RELEASE FACTOR C12ORF65"/>
    <property type="match status" value="1"/>
</dbReference>
<dbReference type="GO" id="GO:0005739">
    <property type="term" value="C:mitochondrion"/>
    <property type="evidence" value="ECO:0007669"/>
    <property type="project" value="UniProtKB-SubCell"/>
</dbReference>
<comment type="subcellular location">
    <subcellularLocation>
        <location evidence="1">Mitochondrion</location>
    </subcellularLocation>
</comment>
<dbReference type="InterPro" id="IPR000352">
    <property type="entry name" value="Pep_chain_release_fac_I"/>
</dbReference>
<evidence type="ECO:0000313" key="7">
    <source>
        <dbReference type="EMBL" id="JAP57078.1"/>
    </source>
</evidence>
<evidence type="ECO:0000256" key="1">
    <source>
        <dbReference type="ARBA" id="ARBA00004173"/>
    </source>
</evidence>
<dbReference type="InterPro" id="IPR045853">
    <property type="entry name" value="Pep_chain_release_fac_I_sf"/>
</dbReference>
<comment type="similarity">
    <text evidence="2">Belongs to the prokaryotic/mitochondrial release factor family.</text>
</comment>
<dbReference type="EMBL" id="GEEE01006147">
    <property type="protein sequence ID" value="JAP57078.1"/>
    <property type="molecule type" value="Transcribed_RNA"/>
</dbReference>
<feature type="region of interest" description="Disordered" evidence="5">
    <location>
        <begin position="188"/>
        <end position="210"/>
    </location>
</feature>
<protein>
    <submittedName>
        <fullName evidence="7">Putative peptide chain release factor C12orf65 homolog</fullName>
    </submittedName>
</protein>
<dbReference type="GO" id="GO:0003747">
    <property type="term" value="F:translation release factor activity"/>
    <property type="evidence" value="ECO:0007669"/>
    <property type="project" value="InterPro"/>
</dbReference>
<dbReference type="Pfam" id="PF00472">
    <property type="entry name" value="RF-1"/>
    <property type="match status" value="1"/>
</dbReference>
<evidence type="ECO:0000256" key="3">
    <source>
        <dbReference type="ARBA" id="ARBA00022946"/>
    </source>
</evidence>
<dbReference type="AlphaFoldDB" id="A0A0X3PZX3"/>
<evidence type="ECO:0000259" key="6">
    <source>
        <dbReference type="Pfam" id="PF00472"/>
    </source>
</evidence>
<dbReference type="Gene3D" id="3.30.160.20">
    <property type="match status" value="1"/>
</dbReference>
<organism evidence="7">
    <name type="scientific">Schistocephalus solidus</name>
    <name type="common">Tapeworm</name>
    <dbReference type="NCBI Taxonomy" id="70667"/>
    <lineage>
        <taxon>Eukaryota</taxon>
        <taxon>Metazoa</taxon>
        <taxon>Spiralia</taxon>
        <taxon>Lophotrochozoa</taxon>
        <taxon>Platyhelminthes</taxon>
        <taxon>Cestoda</taxon>
        <taxon>Eucestoda</taxon>
        <taxon>Diphyllobothriidea</taxon>
        <taxon>Diphyllobothriidae</taxon>
        <taxon>Schistocephalus</taxon>
    </lineage>
</organism>